<dbReference type="Pfam" id="PF03275">
    <property type="entry name" value="GLF"/>
    <property type="match status" value="1"/>
</dbReference>
<dbReference type="Proteomes" id="UP000886879">
    <property type="component" value="Unassembled WGS sequence"/>
</dbReference>
<sequence length="366" mass="42616">MKQYDYILVGAGLFSGVINYLARQQGKKCLVVERRDHMGGNVYCEDVEGIHVHKYGAHIFHTSNKKVWKFVNDLVEFNRYTNSPIANYKGEIYNMPFNMNTFSKMWGVRTPQEAKAKIDEQRAVIQGEPRNLEEQAISLVGTDIYQKLVKGYTEKQWGRDCKDLPSFIIKRLPVRFTYDNNYFNDAYQGIPMGGYNVLVDKLFEGADVELGVDFLANREKYEALGDTIIYTGAIDAYYDYCFGKLEYRTVRFETEVLDTDNYQGVAVVNYTDRETPYTRVIEHKHFEFGTQPKTVISKEYSTDWQEGMEPYYPVNDQRNQALYQQYAQKAAQESNVIFGGRLGEYKYYDMDKVIESAMNLWERIQG</sequence>
<dbReference type="Pfam" id="PF13450">
    <property type="entry name" value="NAD_binding_8"/>
    <property type="match status" value="1"/>
</dbReference>
<dbReference type="Gene3D" id="3.40.50.720">
    <property type="entry name" value="NAD(P)-binding Rossmann-like Domain"/>
    <property type="match status" value="3"/>
</dbReference>
<keyword evidence="4" id="KW-0274">FAD</keyword>
<dbReference type="EC" id="5.4.99.9" evidence="7"/>
<dbReference type="PANTHER" id="PTHR21197:SF0">
    <property type="entry name" value="UDP-GALACTOPYRANOSE MUTASE"/>
    <property type="match status" value="1"/>
</dbReference>
<reference evidence="7" key="2">
    <citation type="journal article" date="2021" name="PeerJ">
        <title>Extensive microbial diversity within the chicken gut microbiome revealed by metagenomics and culture.</title>
        <authorList>
            <person name="Gilroy R."/>
            <person name="Ravi A."/>
            <person name="Getino M."/>
            <person name="Pursley I."/>
            <person name="Horton D.L."/>
            <person name="Alikhan N.F."/>
            <person name="Baker D."/>
            <person name="Gharbi K."/>
            <person name="Hall N."/>
            <person name="Watson M."/>
            <person name="Adriaenssens E.M."/>
            <person name="Foster-Nyarko E."/>
            <person name="Jarju S."/>
            <person name="Secka A."/>
            <person name="Antonio M."/>
            <person name="Oren A."/>
            <person name="Chaudhuri R.R."/>
            <person name="La Ragione R."/>
            <person name="Hildebrand F."/>
            <person name="Pallen M.J."/>
        </authorList>
    </citation>
    <scope>NUCLEOTIDE SEQUENCE</scope>
    <source>
        <strain evidence="7">ChiGjej2B2-12916</strain>
    </source>
</reference>
<name>A0A9D1CGH6_9FIRM</name>
<dbReference type="AlphaFoldDB" id="A0A9D1CGH6"/>
<dbReference type="GO" id="GO:0008767">
    <property type="term" value="F:UDP-galactopyranose mutase activity"/>
    <property type="evidence" value="ECO:0007669"/>
    <property type="project" value="UniProtKB-EC"/>
</dbReference>
<evidence type="ECO:0000256" key="5">
    <source>
        <dbReference type="ARBA" id="ARBA00023235"/>
    </source>
</evidence>
<organism evidence="7 8">
    <name type="scientific">Candidatus Enterenecus faecium</name>
    <dbReference type="NCBI Taxonomy" id="2840780"/>
    <lineage>
        <taxon>Bacteria</taxon>
        <taxon>Bacillati</taxon>
        <taxon>Bacillota</taxon>
        <taxon>Clostridia</taxon>
        <taxon>Eubacteriales</taxon>
        <taxon>Candidatus Enterenecus</taxon>
    </lineage>
</organism>
<evidence type="ECO:0000313" key="8">
    <source>
        <dbReference type="Proteomes" id="UP000886879"/>
    </source>
</evidence>
<dbReference type="GO" id="GO:0050660">
    <property type="term" value="F:flavin adenine dinucleotide binding"/>
    <property type="evidence" value="ECO:0007669"/>
    <property type="project" value="TreeGrafter"/>
</dbReference>
<accession>A0A9D1CGH6</accession>
<feature type="domain" description="UDP-galactopyranose mutase C-terminal" evidence="6">
    <location>
        <begin position="147"/>
        <end position="347"/>
    </location>
</feature>
<dbReference type="InterPro" id="IPR015899">
    <property type="entry name" value="UDP-GalPyranose_mutase_C"/>
</dbReference>
<evidence type="ECO:0000256" key="3">
    <source>
        <dbReference type="ARBA" id="ARBA00022630"/>
    </source>
</evidence>
<dbReference type="InterPro" id="IPR004379">
    <property type="entry name" value="UDP-GALP_mutase"/>
</dbReference>
<reference evidence="7" key="1">
    <citation type="submission" date="2020-10" db="EMBL/GenBank/DDBJ databases">
        <authorList>
            <person name="Gilroy R."/>
        </authorList>
    </citation>
    <scope>NUCLEOTIDE SEQUENCE</scope>
    <source>
        <strain evidence="7">ChiGjej2B2-12916</strain>
    </source>
</reference>
<protein>
    <submittedName>
        <fullName evidence="7">UDP-galactopyranose mutase</fullName>
        <ecNumber evidence="7">5.4.99.9</ecNumber>
    </submittedName>
</protein>
<gene>
    <name evidence="7" type="primary">glf</name>
    <name evidence="7" type="ORF">IAD31_03595</name>
</gene>
<comment type="cofactor">
    <cofactor evidence="1">
        <name>FAD</name>
        <dbReference type="ChEBI" id="CHEBI:57692"/>
    </cofactor>
</comment>
<dbReference type="SUPFAM" id="SSF54373">
    <property type="entry name" value="FAD-linked reductases, C-terminal domain"/>
    <property type="match status" value="1"/>
</dbReference>
<comment type="caution">
    <text evidence="7">The sequence shown here is derived from an EMBL/GenBank/DDBJ whole genome shotgun (WGS) entry which is preliminary data.</text>
</comment>
<dbReference type="GO" id="GO:0005829">
    <property type="term" value="C:cytosol"/>
    <property type="evidence" value="ECO:0007669"/>
    <property type="project" value="TreeGrafter"/>
</dbReference>
<evidence type="ECO:0000313" key="7">
    <source>
        <dbReference type="EMBL" id="HIQ60665.1"/>
    </source>
</evidence>
<proteinExistence type="inferred from homology"/>
<dbReference type="SUPFAM" id="SSF51971">
    <property type="entry name" value="Nucleotide-binding domain"/>
    <property type="match status" value="1"/>
</dbReference>
<dbReference type="PANTHER" id="PTHR21197">
    <property type="entry name" value="UDP-GALACTOPYRANOSE MUTASE"/>
    <property type="match status" value="1"/>
</dbReference>
<keyword evidence="3" id="KW-0285">Flavoprotein</keyword>
<dbReference type="EMBL" id="DVFO01000034">
    <property type="protein sequence ID" value="HIQ60665.1"/>
    <property type="molecule type" value="Genomic_DNA"/>
</dbReference>
<evidence type="ECO:0000256" key="1">
    <source>
        <dbReference type="ARBA" id="ARBA00001974"/>
    </source>
</evidence>
<evidence type="ECO:0000259" key="6">
    <source>
        <dbReference type="Pfam" id="PF03275"/>
    </source>
</evidence>
<evidence type="ECO:0000256" key="4">
    <source>
        <dbReference type="ARBA" id="ARBA00022827"/>
    </source>
</evidence>
<comment type="similarity">
    <text evidence="2">Belongs to the UDP-galactopyranose/dTDP-fucopyranose mutase family.</text>
</comment>
<keyword evidence="5 7" id="KW-0413">Isomerase</keyword>
<evidence type="ECO:0000256" key="2">
    <source>
        <dbReference type="ARBA" id="ARBA00009321"/>
    </source>
</evidence>
<dbReference type="NCBIfam" id="TIGR00031">
    <property type="entry name" value="UDP-GALP_mutase"/>
    <property type="match status" value="1"/>
</dbReference>